<feature type="region of interest" description="Disordered" evidence="1">
    <location>
        <begin position="1"/>
        <end position="22"/>
    </location>
</feature>
<proteinExistence type="predicted"/>
<dbReference type="Proteomes" id="UP000249016">
    <property type="component" value="Unassembled WGS sequence"/>
</dbReference>
<gene>
    <name evidence="2" type="ORF">HMF3257_14610</name>
</gene>
<reference evidence="2 3" key="1">
    <citation type="submission" date="2018-06" db="EMBL/GenBank/DDBJ databases">
        <title>Spirosoma sp. HMF3257 Genome sequencing and assembly.</title>
        <authorList>
            <person name="Kang H."/>
            <person name="Cha I."/>
            <person name="Kim H."/>
            <person name="Kang J."/>
            <person name="Joh K."/>
        </authorList>
    </citation>
    <scope>NUCLEOTIDE SEQUENCE [LARGE SCALE GENOMIC DNA]</scope>
    <source>
        <strain evidence="2 3">HMF3257</strain>
    </source>
</reference>
<evidence type="ECO:0000313" key="2">
    <source>
        <dbReference type="EMBL" id="RAI75119.1"/>
    </source>
</evidence>
<name>A0A327NLA1_9BACT</name>
<dbReference type="EMBL" id="QLII01000001">
    <property type="protein sequence ID" value="RAI75119.1"/>
    <property type="molecule type" value="Genomic_DNA"/>
</dbReference>
<accession>A0A327NLA1</accession>
<organism evidence="2 3">
    <name type="scientific">Spirosoma telluris</name>
    <dbReference type="NCBI Taxonomy" id="2183553"/>
    <lineage>
        <taxon>Bacteria</taxon>
        <taxon>Pseudomonadati</taxon>
        <taxon>Bacteroidota</taxon>
        <taxon>Cytophagia</taxon>
        <taxon>Cytophagales</taxon>
        <taxon>Cytophagaceae</taxon>
        <taxon>Spirosoma</taxon>
    </lineage>
</organism>
<evidence type="ECO:0008006" key="4">
    <source>
        <dbReference type="Google" id="ProtNLM"/>
    </source>
</evidence>
<evidence type="ECO:0000313" key="3">
    <source>
        <dbReference type="Proteomes" id="UP000249016"/>
    </source>
</evidence>
<evidence type="ECO:0000256" key="1">
    <source>
        <dbReference type="SAM" id="MobiDB-lite"/>
    </source>
</evidence>
<keyword evidence="3" id="KW-1185">Reference proteome</keyword>
<dbReference type="AlphaFoldDB" id="A0A327NLA1"/>
<comment type="caution">
    <text evidence="2">The sequence shown here is derived from an EMBL/GenBank/DDBJ whole genome shotgun (WGS) entry which is preliminary data.</text>
</comment>
<sequence length="140" mass="15943">MADRIKSYDLSTTGQWAPRPQFSLPAPEEQMAESSQADSDQLAVQLIQLEGKKVRLWCKNPAQQQLLIRIQDEVSQNMYRATNTAKTNNEVFNLSCLPQGLYRFKIDCGQTSVQYSLVIPEDEGRIKLNRLTTPSDRSNH</sequence>
<protein>
    <recommendedName>
        <fullName evidence="4">T9SS type A sorting domain-containing protein</fullName>
    </recommendedName>
</protein>